<proteinExistence type="predicted"/>
<protein>
    <submittedName>
        <fullName evidence="2">IS5075 transposase</fullName>
    </submittedName>
</protein>
<dbReference type="GO" id="GO:0006313">
    <property type="term" value="P:DNA transposition"/>
    <property type="evidence" value="ECO:0007669"/>
    <property type="project" value="InterPro"/>
</dbReference>
<evidence type="ECO:0000313" key="2">
    <source>
        <dbReference type="EMBL" id="SQP90128.1"/>
    </source>
</evidence>
<dbReference type="GO" id="GO:0004803">
    <property type="term" value="F:transposase activity"/>
    <property type="evidence" value="ECO:0007669"/>
    <property type="project" value="InterPro"/>
</dbReference>
<dbReference type="InterPro" id="IPR003346">
    <property type="entry name" value="Transposase_20"/>
</dbReference>
<dbReference type="Proteomes" id="UP000250671">
    <property type="component" value="Unassembled WGS sequence"/>
</dbReference>
<evidence type="ECO:0000259" key="1">
    <source>
        <dbReference type="Pfam" id="PF02371"/>
    </source>
</evidence>
<name>A0A2X7FIY4_ECOLX</name>
<evidence type="ECO:0000313" key="3">
    <source>
        <dbReference type="Proteomes" id="UP000250671"/>
    </source>
</evidence>
<dbReference type="EMBL" id="UCZA01000057">
    <property type="protein sequence ID" value="SQP90128.1"/>
    <property type="molecule type" value="Genomic_DNA"/>
</dbReference>
<dbReference type="GO" id="GO:0003677">
    <property type="term" value="F:DNA binding"/>
    <property type="evidence" value="ECO:0007669"/>
    <property type="project" value="InterPro"/>
</dbReference>
<dbReference type="AlphaFoldDB" id="A0A2X7FIY4"/>
<organism evidence="2 3">
    <name type="scientific">Escherichia coli</name>
    <dbReference type="NCBI Taxonomy" id="562"/>
    <lineage>
        <taxon>Bacteria</taxon>
        <taxon>Pseudomonadati</taxon>
        <taxon>Pseudomonadota</taxon>
        <taxon>Gammaproteobacteria</taxon>
        <taxon>Enterobacterales</taxon>
        <taxon>Enterobacteriaceae</taxon>
        <taxon>Escherichia</taxon>
    </lineage>
</organism>
<gene>
    <name evidence="2" type="ORF">SAMEA3752557_05364</name>
</gene>
<reference evidence="2 3" key="1">
    <citation type="submission" date="2018-06" db="EMBL/GenBank/DDBJ databases">
        <authorList>
            <consortium name="Pathogen Informatics"/>
            <person name="Doyle S."/>
        </authorList>
    </citation>
    <scope>NUCLEOTIDE SEQUENCE [LARGE SCALE GENOMIC DNA]</scope>
    <source>
        <strain evidence="2 3">VREC0535</strain>
    </source>
</reference>
<accession>A0A2X7FIY4</accession>
<feature type="domain" description="Transposase IS116/IS110/IS902 C-terminal" evidence="1">
    <location>
        <begin position="19"/>
        <end position="97"/>
    </location>
</feature>
<dbReference type="Pfam" id="PF02371">
    <property type="entry name" value="Transposase_20"/>
    <property type="match status" value="1"/>
</dbReference>
<sequence length="146" mass="16149">MVERISWYVKSLDEDEPGQHLLSIPCVDLLTASLLSTQPGDGKQYGNYRDFAAATGLVPRQYSTEGRTAQQGISKWGNKSLRALQVQCAHVYSEDAGAPDRQAYRQYWCCKNGSDHRFLSMNSSAAVAPGIPWPFIRNGVFSSESS</sequence>